<evidence type="ECO:0000313" key="3">
    <source>
        <dbReference type="EMBL" id="GIM88277.1"/>
    </source>
</evidence>
<dbReference type="RefSeq" id="WP_213004260.1">
    <property type="nucleotide sequence ID" value="NZ_BOQN01000001.1"/>
</dbReference>
<name>A0A919VXU4_9ACTN</name>
<dbReference type="Proteomes" id="UP000677082">
    <property type="component" value="Unassembled WGS sequence"/>
</dbReference>
<dbReference type="AlphaFoldDB" id="A0A919VXU4"/>
<evidence type="ECO:0000313" key="4">
    <source>
        <dbReference type="Proteomes" id="UP000677082"/>
    </source>
</evidence>
<evidence type="ECO:0000256" key="1">
    <source>
        <dbReference type="ARBA" id="ARBA00006484"/>
    </source>
</evidence>
<sequence>MRRIVVTGAASGIGAAVTDALRASGDEVVALDLSASAPFDVRAEQAWTDLAASLAGAPLHGLVNCAGATWRARLGSVEAADFERVQAVNVLGPLLGIQALSPLMGAGSSIVNVGSLAAVQGHYPIAYTASKWSLRGLTHAACLALGPQGIRVNIVHPGFIDTPMTASAAPAFRAASIAETPLGRAGSPAEVAAVITFLLSDAAAYVTGAEIPVDGGASSHGGAKSVSDALR</sequence>
<evidence type="ECO:0000256" key="2">
    <source>
        <dbReference type="ARBA" id="ARBA00023002"/>
    </source>
</evidence>
<dbReference type="PANTHER" id="PTHR42760:SF133">
    <property type="entry name" value="3-OXOACYL-[ACYL-CARRIER-PROTEIN] REDUCTASE"/>
    <property type="match status" value="1"/>
</dbReference>
<dbReference type="PANTHER" id="PTHR42760">
    <property type="entry name" value="SHORT-CHAIN DEHYDROGENASES/REDUCTASES FAMILY MEMBER"/>
    <property type="match status" value="1"/>
</dbReference>
<dbReference type="CDD" id="cd05233">
    <property type="entry name" value="SDR_c"/>
    <property type="match status" value="1"/>
</dbReference>
<protein>
    <submittedName>
        <fullName evidence="3">3-oxoacyl-ACP reductase</fullName>
    </submittedName>
</protein>
<dbReference type="InterPro" id="IPR002347">
    <property type="entry name" value="SDR_fam"/>
</dbReference>
<dbReference type="InterPro" id="IPR036291">
    <property type="entry name" value="NAD(P)-bd_dom_sf"/>
</dbReference>
<accession>A0A919VXU4</accession>
<reference evidence="3 4" key="1">
    <citation type="submission" date="2021-03" db="EMBL/GenBank/DDBJ databases">
        <title>Whole genome shotgun sequence of Actinoplanes toevensis NBRC 105298.</title>
        <authorList>
            <person name="Komaki H."/>
            <person name="Tamura T."/>
        </authorList>
    </citation>
    <scope>NUCLEOTIDE SEQUENCE [LARGE SCALE GENOMIC DNA]</scope>
    <source>
        <strain evidence="3 4">NBRC 105298</strain>
    </source>
</reference>
<dbReference type="PRINTS" id="PR00081">
    <property type="entry name" value="GDHRDH"/>
</dbReference>
<proteinExistence type="inferred from homology"/>
<organism evidence="3 4">
    <name type="scientific">Paractinoplanes toevensis</name>
    <dbReference type="NCBI Taxonomy" id="571911"/>
    <lineage>
        <taxon>Bacteria</taxon>
        <taxon>Bacillati</taxon>
        <taxon>Actinomycetota</taxon>
        <taxon>Actinomycetes</taxon>
        <taxon>Micromonosporales</taxon>
        <taxon>Micromonosporaceae</taxon>
        <taxon>Paractinoplanes</taxon>
    </lineage>
</organism>
<dbReference type="Pfam" id="PF13561">
    <property type="entry name" value="adh_short_C2"/>
    <property type="match status" value="1"/>
</dbReference>
<dbReference type="GO" id="GO:0016616">
    <property type="term" value="F:oxidoreductase activity, acting on the CH-OH group of donors, NAD or NADP as acceptor"/>
    <property type="evidence" value="ECO:0007669"/>
    <property type="project" value="TreeGrafter"/>
</dbReference>
<comment type="similarity">
    <text evidence="1">Belongs to the short-chain dehydrogenases/reductases (SDR) family.</text>
</comment>
<keyword evidence="4" id="KW-1185">Reference proteome</keyword>
<dbReference type="FunFam" id="3.40.50.720:FF:000084">
    <property type="entry name" value="Short-chain dehydrogenase reductase"/>
    <property type="match status" value="1"/>
</dbReference>
<keyword evidence="2" id="KW-0560">Oxidoreductase</keyword>
<dbReference type="SUPFAM" id="SSF51735">
    <property type="entry name" value="NAD(P)-binding Rossmann-fold domains"/>
    <property type="match status" value="1"/>
</dbReference>
<dbReference type="Gene3D" id="3.40.50.720">
    <property type="entry name" value="NAD(P)-binding Rossmann-like Domain"/>
    <property type="match status" value="1"/>
</dbReference>
<dbReference type="EMBL" id="BOQN01000001">
    <property type="protein sequence ID" value="GIM88277.1"/>
    <property type="molecule type" value="Genomic_DNA"/>
</dbReference>
<comment type="caution">
    <text evidence="3">The sequence shown here is derived from an EMBL/GenBank/DDBJ whole genome shotgun (WGS) entry which is preliminary data.</text>
</comment>
<gene>
    <name evidence="3" type="primary">fabG_1</name>
    <name evidence="3" type="ORF">Ato02nite_000700</name>
</gene>